<dbReference type="InterPro" id="IPR050879">
    <property type="entry name" value="Acyltransferase_3"/>
</dbReference>
<gene>
    <name evidence="5" type="ORF">E9998_23390</name>
</gene>
<feature type="transmembrane region" description="Helical" evidence="2">
    <location>
        <begin position="57"/>
        <end position="76"/>
    </location>
</feature>
<evidence type="ECO:0000259" key="3">
    <source>
        <dbReference type="Pfam" id="PF01757"/>
    </source>
</evidence>
<evidence type="ECO:0000256" key="2">
    <source>
        <dbReference type="SAM" id="Phobius"/>
    </source>
</evidence>
<feature type="transmembrane region" description="Helical" evidence="2">
    <location>
        <begin position="360"/>
        <end position="377"/>
    </location>
</feature>
<comment type="caution">
    <text evidence="5">The sequence shown here is derived from an EMBL/GenBank/DDBJ whole genome shotgun (WGS) entry which is preliminary data.</text>
</comment>
<keyword evidence="2" id="KW-1133">Transmembrane helix</keyword>
<evidence type="ECO:0000256" key="1">
    <source>
        <dbReference type="SAM" id="MobiDB-lite"/>
    </source>
</evidence>
<feature type="transmembrane region" description="Helical" evidence="2">
    <location>
        <begin position="33"/>
        <end position="51"/>
    </location>
</feature>
<dbReference type="GO" id="GO:0009103">
    <property type="term" value="P:lipopolysaccharide biosynthetic process"/>
    <property type="evidence" value="ECO:0007669"/>
    <property type="project" value="TreeGrafter"/>
</dbReference>
<feature type="transmembrane region" description="Helical" evidence="2">
    <location>
        <begin position="230"/>
        <end position="251"/>
    </location>
</feature>
<keyword evidence="5" id="KW-0012">Acyltransferase</keyword>
<feature type="region of interest" description="Disordered" evidence="1">
    <location>
        <begin position="1"/>
        <end position="24"/>
    </location>
</feature>
<accession>A0A4S8NYQ8</accession>
<evidence type="ECO:0000313" key="5">
    <source>
        <dbReference type="EMBL" id="THV22840.1"/>
    </source>
</evidence>
<sequence length="718" mass="78623">MRLTNAPQLKRPPQDEPPEALARPSHWRPDIEGLRAVAVGAVIAAHIGFFYSEGGFIGVDVFFVISGFLITSLLLREIDRTGRVSLAGFYARRAVRLLPAAVLVLLATLAASWIWLPPTRMRELAADAASAALNVVNIRLAMTGTEYLNAEDPPSPLQHFWSLAVEEQYYLAWPLLLLAIALVAKRIWGGRFARRGHFHRRRMTAIAAVLVFIALASFALSVTQSAVDPIWAYFGIHTRAWELAAGALVAVAASRLRRVPRWAAALASWTGLGLIVASVFVLDERTVFPGYAAALPVAGTAMVIAAGCAPDRFGATLLLRQAPFQYIGKISYGLYLWHWPLVMIGPAILGIEEPRLRDYLLLMAAAFVLAVASFHLVENPIRTRKPLVLVPSRALAMGGALLTTALTVSLMLVMAPMPTETNEEAAEVTGNDTTVWELLDESSDVDMVPANLTPALDEAFDDQPTLYDDGCVLERDVTEVDEDDCWYGDPQGDKTLVLMGDSHAAQWFPALNQLAEASGWKLLALTKANCSLPDVEELDWKLERRYTECEDWKENAFDLLADLEPDAVVASAYDHKEVMADDPEQAWEDGWVTSVERLDEVADRVYYMADSTDLIDDVPDCLAQNPEDASVCVGDMEKAIVLPKEERQSLMDAVADAGAEVVDPIPWLCDIDQGTCPVVIGNILVYRDSNHLSARFVAELAPQIAVAIPLEAAEADTE</sequence>
<dbReference type="InterPro" id="IPR043968">
    <property type="entry name" value="SGNH"/>
</dbReference>
<dbReference type="RefSeq" id="WP_136532165.1">
    <property type="nucleotide sequence ID" value="NZ_STGX01000023.1"/>
</dbReference>
<feature type="transmembrane region" description="Helical" evidence="2">
    <location>
        <begin position="97"/>
        <end position="116"/>
    </location>
</feature>
<dbReference type="AlphaFoldDB" id="A0A4S8NYQ8"/>
<dbReference type="Pfam" id="PF01757">
    <property type="entry name" value="Acyl_transf_3"/>
    <property type="match status" value="1"/>
</dbReference>
<feature type="domain" description="SGNH" evidence="4">
    <location>
        <begin position="471"/>
        <end position="705"/>
    </location>
</feature>
<protein>
    <submittedName>
        <fullName evidence="5">Acyltransferase</fullName>
    </submittedName>
</protein>
<feature type="domain" description="Acyltransferase 3" evidence="3">
    <location>
        <begin position="30"/>
        <end position="372"/>
    </location>
</feature>
<dbReference type="OrthoDB" id="3404679at2"/>
<evidence type="ECO:0000313" key="6">
    <source>
        <dbReference type="Proteomes" id="UP000305792"/>
    </source>
</evidence>
<dbReference type="InterPro" id="IPR002656">
    <property type="entry name" value="Acyl_transf_3_dom"/>
</dbReference>
<reference evidence="5 6" key="1">
    <citation type="journal article" date="2018" name="Int. J. Syst. Evol. Microbiol.">
        <title>Glycomyces paridis sp. nov., isolated from the medicinal plant Paris polyphylla.</title>
        <authorList>
            <person name="Fang X.M."/>
            <person name="Bai J.L."/>
            <person name="Su J."/>
            <person name="Zhao L.L."/>
            <person name="Liu H.Y."/>
            <person name="Ma B.P."/>
            <person name="Zhang Y.Q."/>
            <person name="Yu L.Y."/>
        </authorList>
    </citation>
    <scope>NUCLEOTIDE SEQUENCE [LARGE SCALE GENOMIC DNA]</scope>
    <source>
        <strain evidence="5 6">CPCC 204357</strain>
    </source>
</reference>
<keyword evidence="5" id="KW-0808">Transferase</keyword>
<dbReference type="GO" id="GO:0016020">
    <property type="term" value="C:membrane"/>
    <property type="evidence" value="ECO:0007669"/>
    <property type="project" value="TreeGrafter"/>
</dbReference>
<feature type="transmembrane region" description="Helical" evidence="2">
    <location>
        <begin position="168"/>
        <end position="184"/>
    </location>
</feature>
<feature type="transmembrane region" description="Helical" evidence="2">
    <location>
        <begin position="205"/>
        <end position="224"/>
    </location>
</feature>
<feature type="transmembrane region" description="Helical" evidence="2">
    <location>
        <begin position="398"/>
        <end position="417"/>
    </location>
</feature>
<feature type="transmembrane region" description="Helical" evidence="2">
    <location>
        <begin position="330"/>
        <end position="348"/>
    </location>
</feature>
<proteinExistence type="predicted"/>
<organism evidence="5 6">
    <name type="scientific">Glycomyces paridis</name>
    <dbReference type="NCBI Taxonomy" id="2126555"/>
    <lineage>
        <taxon>Bacteria</taxon>
        <taxon>Bacillati</taxon>
        <taxon>Actinomycetota</taxon>
        <taxon>Actinomycetes</taxon>
        <taxon>Glycomycetales</taxon>
        <taxon>Glycomycetaceae</taxon>
        <taxon>Glycomyces</taxon>
    </lineage>
</organism>
<dbReference type="PANTHER" id="PTHR23028">
    <property type="entry name" value="ACETYLTRANSFERASE"/>
    <property type="match status" value="1"/>
</dbReference>
<feature type="transmembrane region" description="Helical" evidence="2">
    <location>
        <begin position="263"/>
        <end position="282"/>
    </location>
</feature>
<feature type="transmembrane region" description="Helical" evidence="2">
    <location>
        <begin position="288"/>
        <end position="309"/>
    </location>
</feature>
<dbReference type="GO" id="GO:0016747">
    <property type="term" value="F:acyltransferase activity, transferring groups other than amino-acyl groups"/>
    <property type="evidence" value="ECO:0007669"/>
    <property type="project" value="InterPro"/>
</dbReference>
<name>A0A4S8NYQ8_9ACTN</name>
<dbReference type="EMBL" id="STGX01000023">
    <property type="protein sequence ID" value="THV22840.1"/>
    <property type="molecule type" value="Genomic_DNA"/>
</dbReference>
<keyword evidence="6" id="KW-1185">Reference proteome</keyword>
<dbReference type="Pfam" id="PF19040">
    <property type="entry name" value="SGNH"/>
    <property type="match status" value="1"/>
</dbReference>
<evidence type="ECO:0000259" key="4">
    <source>
        <dbReference type="Pfam" id="PF19040"/>
    </source>
</evidence>
<dbReference type="Proteomes" id="UP000305792">
    <property type="component" value="Unassembled WGS sequence"/>
</dbReference>
<keyword evidence="2" id="KW-0812">Transmembrane</keyword>
<keyword evidence="2" id="KW-0472">Membrane</keyword>
<dbReference type="PANTHER" id="PTHR23028:SF53">
    <property type="entry name" value="ACYL_TRANSF_3 DOMAIN-CONTAINING PROTEIN"/>
    <property type="match status" value="1"/>
</dbReference>